<keyword evidence="11 14" id="KW-0472">Membrane</keyword>
<dbReference type="GO" id="GO:0020037">
    <property type="term" value="F:heme binding"/>
    <property type="evidence" value="ECO:0007669"/>
    <property type="project" value="TreeGrafter"/>
</dbReference>
<sequence length="205" mass="22851">MAARNSDTQYGWVSITLHWLMAPAAIGLFALGWWMRQLSYYNPWYRQGPELHKSIGILLACALLFRLFWKLFNPTPAPLANTAPWQTLAARLIHGALYLLLFAIVLSGYLISTADGRAIEVFAWFSVPATIQGIPNQEDIAGQIHKILAWTLMALVSLHALAALKHHFIDRDGTLRRMLGLAPQPGKPLPQTQVSLTNNTEGDLQ</sequence>
<evidence type="ECO:0000259" key="15">
    <source>
        <dbReference type="Pfam" id="PF01292"/>
    </source>
</evidence>
<organism evidence="16 17">
    <name type="scientific">Microbulbifer thermotolerans</name>
    <dbReference type="NCBI Taxonomy" id="252514"/>
    <lineage>
        <taxon>Bacteria</taxon>
        <taxon>Pseudomonadati</taxon>
        <taxon>Pseudomonadota</taxon>
        <taxon>Gammaproteobacteria</taxon>
        <taxon>Cellvibrionales</taxon>
        <taxon>Microbulbiferaceae</taxon>
        <taxon>Microbulbifer</taxon>
    </lineage>
</organism>
<evidence type="ECO:0000256" key="1">
    <source>
        <dbReference type="ARBA" id="ARBA00001970"/>
    </source>
</evidence>
<evidence type="ECO:0000256" key="3">
    <source>
        <dbReference type="ARBA" id="ARBA00022448"/>
    </source>
</evidence>
<dbReference type="Gene3D" id="1.20.950.20">
    <property type="entry name" value="Transmembrane di-heme cytochromes, Chain C"/>
    <property type="match status" value="2"/>
</dbReference>
<evidence type="ECO:0000256" key="8">
    <source>
        <dbReference type="ARBA" id="ARBA00022982"/>
    </source>
</evidence>
<evidence type="ECO:0000256" key="14">
    <source>
        <dbReference type="SAM" id="Phobius"/>
    </source>
</evidence>
<feature type="transmembrane region" description="Helical" evidence="14">
    <location>
        <begin position="12"/>
        <end position="34"/>
    </location>
</feature>
<comment type="subcellular location">
    <subcellularLocation>
        <location evidence="2">Cell membrane</location>
        <topology evidence="2">Multi-pass membrane protein</topology>
    </subcellularLocation>
</comment>
<feature type="compositionally biased region" description="Polar residues" evidence="13">
    <location>
        <begin position="190"/>
        <end position="205"/>
    </location>
</feature>
<keyword evidence="5" id="KW-0349">Heme</keyword>
<dbReference type="InterPro" id="IPR016174">
    <property type="entry name" value="Di-haem_cyt_TM"/>
</dbReference>
<reference evidence="16" key="1">
    <citation type="submission" date="2022-11" db="EMBL/GenBank/DDBJ databases">
        <title>Chitin-degrading and fungicidal potential of chitinolytic bacterial strains from marine environment of the Pacific Ocean regions.</title>
        <authorList>
            <person name="Pentekhina I."/>
            <person name="Nedashkovskaya O."/>
            <person name="Seitkalieva A."/>
            <person name="Podvolotskaya A."/>
            <person name="Tekutyeva L."/>
            <person name="Balabanova L."/>
        </authorList>
    </citation>
    <scope>NUCLEOTIDE SEQUENCE</scope>
    <source>
        <strain evidence="16">KMM 6838</strain>
    </source>
</reference>
<feature type="transmembrane region" description="Helical" evidence="14">
    <location>
        <begin position="92"/>
        <end position="111"/>
    </location>
</feature>
<dbReference type="AlphaFoldDB" id="A0AB35HU58"/>
<evidence type="ECO:0000256" key="7">
    <source>
        <dbReference type="ARBA" id="ARBA00022723"/>
    </source>
</evidence>
<accession>A0AB35HU58</accession>
<evidence type="ECO:0000256" key="13">
    <source>
        <dbReference type="SAM" id="MobiDB-lite"/>
    </source>
</evidence>
<dbReference type="GO" id="GO:0022904">
    <property type="term" value="P:respiratory electron transport chain"/>
    <property type="evidence" value="ECO:0007669"/>
    <property type="project" value="InterPro"/>
</dbReference>
<evidence type="ECO:0000256" key="5">
    <source>
        <dbReference type="ARBA" id="ARBA00022617"/>
    </source>
</evidence>
<keyword evidence="7" id="KW-0479">Metal-binding</keyword>
<dbReference type="PANTHER" id="PTHR30529:SF1">
    <property type="entry name" value="CYTOCHROME B561 HOMOLOG 2"/>
    <property type="match status" value="1"/>
</dbReference>
<feature type="domain" description="Cytochrome b561 bacterial/Ni-hydrogenase" evidence="15">
    <location>
        <begin position="10"/>
        <end position="180"/>
    </location>
</feature>
<evidence type="ECO:0000256" key="11">
    <source>
        <dbReference type="ARBA" id="ARBA00023136"/>
    </source>
</evidence>
<name>A0AB35HU58_MICTH</name>
<comment type="similarity">
    <text evidence="12">Belongs to the cytochrome b561 family.</text>
</comment>
<keyword evidence="4" id="KW-1003">Cell membrane</keyword>
<evidence type="ECO:0000313" key="16">
    <source>
        <dbReference type="EMBL" id="MCX2801012.1"/>
    </source>
</evidence>
<feature type="transmembrane region" description="Helical" evidence="14">
    <location>
        <begin position="55"/>
        <end position="72"/>
    </location>
</feature>
<keyword evidence="3" id="KW-0813">Transport</keyword>
<dbReference type="InterPro" id="IPR052168">
    <property type="entry name" value="Cytochrome_b561_oxidase"/>
</dbReference>
<dbReference type="InterPro" id="IPR011577">
    <property type="entry name" value="Cyt_b561_bac/Ni-Hgenase"/>
</dbReference>
<dbReference type="Proteomes" id="UP001209730">
    <property type="component" value="Unassembled WGS sequence"/>
</dbReference>
<evidence type="ECO:0000313" key="17">
    <source>
        <dbReference type="Proteomes" id="UP001209730"/>
    </source>
</evidence>
<evidence type="ECO:0000256" key="9">
    <source>
        <dbReference type="ARBA" id="ARBA00022989"/>
    </source>
</evidence>
<evidence type="ECO:0000256" key="12">
    <source>
        <dbReference type="ARBA" id="ARBA00037975"/>
    </source>
</evidence>
<comment type="cofactor">
    <cofactor evidence="1">
        <name>heme b</name>
        <dbReference type="ChEBI" id="CHEBI:60344"/>
    </cofactor>
</comment>
<dbReference type="GO" id="GO:0009055">
    <property type="term" value="F:electron transfer activity"/>
    <property type="evidence" value="ECO:0007669"/>
    <property type="project" value="InterPro"/>
</dbReference>
<evidence type="ECO:0000256" key="2">
    <source>
        <dbReference type="ARBA" id="ARBA00004651"/>
    </source>
</evidence>
<keyword evidence="6 14" id="KW-0812">Transmembrane</keyword>
<dbReference type="SUPFAM" id="SSF81342">
    <property type="entry name" value="Transmembrane di-heme cytochromes"/>
    <property type="match status" value="1"/>
</dbReference>
<evidence type="ECO:0000256" key="4">
    <source>
        <dbReference type="ARBA" id="ARBA00022475"/>
    </source>
</evidence>
<evidence type="ECO:0000256" key="6">
    <source>
        <dbReference type="ARBA" id="ARBA00022692"/>
    </source>
</evidence>
<dbReference type="Pfam" id="PF01292">
    <property type="entry name" value="Ni_hydr_CYTB"/>
    <property type="match status" value="1"/>
</dbReference>
<proteinExistence type="inferred from homology"/>
<keyword evidence="9 14" id="KW-1133">Transmembrane helix</keyword>
<gene>
    <name evidence="16" type="ORF">OQJ68_04345</name>
</gene>
<dbReference type="EMBL" id="JAPHQB010000005">
    <property type="protein sequence ID" value="MCX2801012.1"/>
    <property type="molecule type" value="Genomic_DNA"/>
</dbReference>
<protein>
    <submittedName>
        <fullName evidence="16">Cytochrome b</fullName>
    </submittedName>
</protein>
<evidence type="ECO:0000256" key="10">
    <source>
        <dbReference type="ARBA" id="ARBA00023004"/>
    </source>
</evidence>
<keyword evidence="8" id="KW-0249">Electron transport</keyword>
<feature type="transmembrane region" description="Helical" evidence="14">
    <location>
        <begin position="147"/>
        <end position="168"/>
    </location>
</feature>
<dbReference type="GO" id="GO:0005886">
    <property type="term" value="C:plasma membrane"/>
    <property type="evidence" value="ECO:0007669"/>
    <property type="project" value="UniProtKB-SubCell"/>
</dbReference>
<comment type="caution">
    <text evidence="16">The sequence shown here is derived from an EMBL/GenBank/DDBJ whole genome shotgun (WGS) entry which is preliminary data.</text>
</comment>
<dbReference type="PANTHER" id="PTHR30529">
    <property type="entry name" value="CYTOCHROME B561"/>
    <property type="match status" value="1"/>
</dbReference>
<feature type="region of interest" description="Disordered" evidence="13">
    <location>
        <begin position="183"/>
        <end position="205"/>
    </location>
</feature>
<keyword evidence="10" id="KW-0408">Iron</keyword>
<dbReference type="GO" id="GO:0046872">
    <property type="term" value="F:metal ion binding"/>
    <property type="evidence" value="ECO:0007669"/>
    <property type="project" value="UniProtKB-KW"/>
</dbReference>